<dbReference type="OrthoDB" id="8704446at2"/>
<gene>
    <name evidence="1" type="ORF">ASR47_1005191</name>
</gene>
<reference evidence="1 2" key="1">
    <citation type="submission" date="2016-04" db="EMBL/GenBank/DDBJ databases">
        <title>Draft genome sequence of Janthinobacterium psychrotolerans sp. nov., isolated from freshwater sediments in Denmark.</title>
        <authorList>
            <person name="Gong X."/>
            <person name="Skrivergaard S."/>
            <person name="Korsgaard B.S."/>
            <person name="Schreiber L."/>
            <person name="Marshall I.P."/>
            <person name="Finster K."/>
            <person name="Schramm A."/>
        </authorList>
    </citation>
    <scope>NUCLEOTIDE SEQUENCE [LARGE SCALE GENOMIC DNA]</scope>
    <source>
        <strain evidence="1 2">S3-2</strain>
    </source>
</reference>
<dbReference type="Proteomes" id="UP000092713">
    <property type="component" value="Unassembled WGS sequence"/>
</dbReference>
<sequence>MSSPALEAYLAVLYTDEAKRHAFLQAPRAEALLHGLSQDEADAMAAIDRIGLRMAAASFSHKRAAHAGHARPRPGWWRRWMERWR</sequence>
<organism evidence="1 2">
    <name type="scientific">Janthinobacterium psychrotolerans</name>
    <dbReference type="NCBI Taxonomy" id="1747903"/>
    <lineage>
        <taxon>Bacteria</taxon>
        <taxon>Pseudomonadati</taxon>
        <taxon>Pseudomonadota</taxon>
        <taxon>Betaproteobacteria</taxon>
        <taxon>Burkholderiales</taxon>
        <taxon>Oxalobacteraceae</taxon>
        <taxon>Janthinobacterium</taxon>
    </lineage>
</organism>
<proteinExistence type="predicted"/>
<comment type="caution">
    <text evidence="1">The sequence shown here is derived from an EMBL/GenBank/DDBJ whole genome shotgun (WGS) entry which is preliminary data.</text>
</comment>
<accession>A0A1A7BXJ0</accession>
<dbReference type="EMBL" id="LOCQ01000058">
    <property type="protein sequence ID" value="OBV38237.1"/>
    <property type="molecule type" value="Genomic_DNA"/>
</dbReference>
<protein>
    <recommendedName>
        <fullName evidence="3">Extradiol ring-cleavage dioxygenase LigAB LigA subunit domain-containing protein</fullName>
    </recommendedName>
</protein>
<dbReference type="RefSeq" id="WP_065309101.1">
    <property type="nucleotide sequence ID" value="NZ_LOCQ01000058.1"/>
</dbReference>
<evidence type="ECO:0000313" key="1">
    <source>
        <dbReference type="EMBL" id="OBV38237.1"/>
    </source>
</evidence>
<name>A0A1A7BXJ0_9BURK</name>
<evidence type="ECO:0008006" key="3">
    <source>
        <dbReference type="Google" id="ProtNLM"/>
    </source>
</evidence>
<evidence type="ECO:0000313" key="2">
    <source>
        <dbReference type="Proteomes" id="UP000092713"/>
    </source>
</evidence>
<dbReference type="AlphaFoldDB" id="A0A1A7BXJ0"/>
<keyword evidence="2" id="KW-1185">Reference proteome</keyword>
<dbReference type="STRING" id="1747903.ASR47_1005191"/>